<evidence type="ECO:0000313" key="13">
    <source>
        <dbReference type="EMBL" id="CAG9802484.1"/>
    </source>
</evidence>
<dbReference type="SUPFAM" id="SSF53098">
    <property type="entry name" value="Ribonuclease H-like"/>
    <property type="match status" value="1"/>
</dbReference>
<name>A0A9N9RPR3_9DIPT</name>
<evidence type="ECO:0000256" key="7">
    <source>
        <dbReference type="ARBA" id="ARBA00022943"/>
    </source>
</evidence>
<dbReference type="GO" id="GO:0048477">
    <property type="term" value="P:oogenesis"/>
    <property type="evidence" value="ECO:0007669"/>
    <property type="project" value="UniProtKB-KW"/>
</dbReference>
<organism evidence="13 14">
    <name type="scientific">Chironomus riparius</name>
    <dbReference type="NCBI Taxonomy" id="315576"/>
    <lineage>
        <taxon>Eukaryota</taxon>
        <taxon>Metazoa</taxon>
        <taxon>Ecdysozoa</taxon>
        <taxon>Arthropoda</taxon>
        <taxon>Hexapoda</taxon>
        <taxon>Insecta</taxon>
        <taxon>Pterygota</taxon>
        <taxon>Neoptera</taxon>
        <taxon>Endopterygota</taxon>
        <taxon>Diptera</taxon>
        <taxon>Nematocera</taxon>
        <taxon>Chironomoidea</taxon>
        <taxon>Chironomidae</taxon>
        <taxon>Chironominae</taxon>
        <taxon>Chironomus</taxon>
    </lineage>
</organism>
<dbReference type="Pfam" id="PF23278">
    <property type="entry name" value="Piwi_N"/>
    <property type="match status" value="1"/>
</dbReference>
<keyword evidence="7" id="KW-0896">Oogenesis</keyword>
<dbReference type="InterPro" id="IPR003165">
    <property type="entry name" value="Piwi"/>
</dbReference>
<evidence type="ECO:0000256" key="1">
    <source>
        <dbReference type="ARBA" id="ARBA00004331"/>
    </source>
</evidence>
<dbReference type="Proteomes" id="UP001153620">
    <property type="component" value="Chromosome 2"/>
</dbReference>
<evidence type="ECO:0000259" key="11">
    <source>
        <dbReference type="PROSITE" id="PS50821"/>
    </source>
</evidence>
<dbReference type="CDD" id="cd04658">
    <property type="entry name" value="Piwi_piwi-like_Euk"/>
    <property type="match status" value="1"/>
</dbReference>
<dbReference type="SUPFAM" id="SSF101690">
    <property type="entry name" value="PAZ domain"/>
    <property type="match status" value="1"/>
</dbReference>
<dbReference type="FunFam" id="3.30.420.10:FF:000014">
    <property type="entry name" value="Piwi-like RNA-mediated gene silencing 1"/>
    <property type="match status" value="1"/>
</dbReference>
<dbReference type="InterPro" id="IPR003100">
    <property type="entry name" value="PAZ_dom"/>
</dbReference>
<keyword evidence="4" id="KW-0963">Cytoplasm</keyword>
<dbReference type="Gene3D" id="3.30.420.10">
    <property type="entry name" value="Ribonuclease H-like superfamily/Ribonuclease H"/>
    <property type="match status" value="1"/>
</dbReference>
<evidence type="ECO:0000256" key="2">
    <source>
        <dbReference type="ARBA" id="ARBA00004556"/>
    </source>
</evidence>
<comment type="subcellular location">
    <subcellularLocation>
        <location evidence="1">Cytoplasm</location>
        <location evidence="1">Cytoplasmic ribonucleoprotein granule</location>
    </subcellularLocation>
    <subcellularLocation>
        <location evidence="2">Cytoplasm</location>
        <location evidence="2">Perinuclear region</location>
    </subcellularLocation>
</comment>
<comment type="similarity">
    <text evidence="9">Belongs to the argonaute family. Piwi subfamily.</text>
</comment>
<dbReference type="GO" id="GO:0043186">
    <property type="term" value="C:P granule"/>
    <property type="evidence" value="ECO:0007669"/>
    <property type="project" value="UniProtKB-ARBA"/>
</dbReference>
<dbReference type="Gene3D" id="3.40.50.2300">
    <property type="match status" value="1"/>
</dbReference>
<dbReference type="OrthoDB" id="445936at2759"/>
<evidence type="ECO:0000256" key="4">
    <source>
        <dbReference type="ARBA" id="ARBA00022490"/>
    </source>
</evidence>
<dbReference type="GO" id="GO:0140965">
    <property type="term" value="P:secondary piRNA processing"/>
    <property type="evidence" value="ECO:0007669"/>
    <property type="project" value="UniProtKB-ARBA"/>
</dbReference>
<dbReference type="InterPro" id="IPR012337">
    <property type="entry name" value="RNaseH-like_sf"/>
</dbReference>
<sequence>MSERVHSFSMGRDLQRPKSSSSESDDYFYFTRPAGISSKCGTSGTPIKLTSNYFEINELPDFNFTQYRVDFEPELDISKIRNAFIGQQKAVLGGYIYDGASALYLTKELKDETMKFVCTSREEKQYNLVIKKTKNTISMTSKMGMMLLNVILRRAMSGLDLQLIRRDHYDPEARIMLNDYKLELWPGYVTSIRTHEDKILLCCEISHKVLRQETALDVFHRCRQESNDAKTAFKKEIIGSVVITRYNNKTYRVDDVDFSKTASSTFDMKGQQKSFVQYYQEQYGININDKNQPLLITNPKPRDIRGGRSDVICLVPELCNTTGLTENMKSNFQLMKAMADYTRMDPRKRVERLMKFNDRISRTPKSAQIFEQFQTQLQTKLVELTGRQLNQEIILFGNGKSAKNDFRVDWTNPMKMNEMYANEPLHRWGIIFPTRAANDTYTFLKLLEEVAHGMKYDMKAPKMIEISDDRVGTYARELENFVSKDPKFVMTIVPNASADRYSAIKKITCVNNSIPTQVIVQKTMQPKKGNIGSVKSIATKVLIQINCKLGGCAWMVNIPIKGLMTVGFDVSRDASDKKKSYGAFVASMDLKESPKFFSSVASHSDGEECSRQISNHMRKALISYKDLHGSLPSRILFYRDGVGEGDIERVHTQEIKQIQEAIASIYRGAQGEPSFAFIIVTKRINTRFFASKGSNHENPTSGTVIDSVVTLRERYDFYLISQSVRQGTVSPTSYNVIYDDLGLTPDKIQLLTYKMCHLYFNWSGTTRVPCVIQYAQKLGVLVSQYLHQPPSELLNNSLYFL</sequence>
<feature type="domain" description="PAZ" evidence="11">
    <location>
        <begin position="214"/>
        <end position="323"/>
    </location>
</feature>
<dbReference type="CDD" id="cd02845">
    <property type="entry name" value="PAZ_piwi_like"/>
    <property type="match status" value="1"/>
</dbReference>
<dbReference type="SMART" id="SM00950">
    <property type="entry name" value="Piwi"/>
    <property type="match status" value="1"/>
</dbReference>
<dbReference type="Gene3D" id="2.170.260.10">
    <property type="entry name" value="paz domain"/>
    <property type="match status" value="1"/>
</dbReference>
<protein>
    <submittedName>
        <fullName evidence="13">Uncharacterized protein</fullName>
    </submittedName>
</protein>
<proteinExistence type="inferred from homology"/>
<dbReference type="GO" id="GO:0048471">
    <property type="term" value="C:perinuclear region of cytoplasm"/>
    <property type="evidence" value="ECO:0007669"/>
    <property type="project" value="UniProtKB-SubCell"/>
</dbReference>
<dbReference type="SMART" id="SM00949">
    <property type="entry name" value="PAZ"/>
    <property type="match status" value="1"/>
</dbReference>
<reference evidence="13" key="2">
    <citation type="submission" date="2022-10" db="EMBL/GenBank/DDBJ databases">
        <authorList>
            <consortium name="ENA_rothamsted_submissions"/>
            <consortium name="culmorum"/>
            <person name="King R."/>
        </authorList>
    </citation>
    <scope>NUCLEOTIDE SEQUENCE</scope>
</reference>
<evidence type="ECO:0000256" key="3">
    <source>
        <dbReference type="ARBA" id="ARBA00022473"/>
    </source>
</evidence>
<evidence type="ECO:0000256" key="6">
    <source>
        <dbReference type="ARBA" id="ARBA00022884"/>
    </source>
</evidence>
<keyword evidence="6" id="KW-0694">RNA-binding</keyword>
<dbReference type="PANTHER" id="PTHR22891">
    <property type="entry name" value="EUKARYOTIC TRANSLATION INITIATION FACTOR 2C"/>
    <property type="match status" value="1"/>
</dbReference>
<evidence type="ECO:0000256" key="5">
    <source>
        <dbReference type="ARBA" id="ARBA00022782"/>
    </source>
</evidence>
<evidence type="ECO:0000256" key="9">
    <source>
        <dbReference type="ARBA" id="ARBA00038291"/>
    </source>
</evidence>
<dbReference type="PROSITE" id="PS50822">
    <property type="entry name" value="PIWI"/>
    <property type="match status" value="1"/>
</dbReference>
<keyword evidence="14" id="KW-1185">Reference proteome</keyword>
<dbReference type="InterPro" id="IPR036397">
    <property type="entry name" value="RNaseH_sf"/>
</dbReference>
<dbReference type="Pfam" id="PF02170">
    <property type="entry name" value="PAZ"/>
    <property type="match status" value="1"/>
</dbReference>
<dbReference type="InterPro" id="IPR036085">
    <property type="entry name" value="PAZ_dom_sf"/>
</dbReference>
<accession>A0A9N9RPR3</accession>
<dbReference type="PROSITE" id="PS50821">
    <property type="entry name" value="PAZ"/>
    <property type="match status" value="1"/>
</dbReference>
<feature type="region of interest" description="Disordered" evidence="10">
    <location>
        <begin position="1"/>
        <end position="23"/>
    </location>
</feature>
<evidence type="ECO:0000256" key="10">
    <source>
        <dbReference type="SAM" id="MobiDB-lite"/>
    </source>
</evidence>
<keyword evidence="5" id="KW-0221">Differentiation</keyword>
<feature type="domain" description="Piwi" evidence="12">
    <location>
        <begin position="488"/>
        <end position="787"/>
    </location>
</feature>
<dbReference type="AlphaFoldDB" id="A0A9N9RPR3"/>
<dbReference type="GO" id="GO:0016891">
    <property type="term" value="F:RNA endonuclease activity producing 5'-phosphomonoesters, hydrolytic mechanism"/>
    <property type="evidence" value="ECO:0007669"/>
    <property type="project" value="UniProtKB-ARBA"/>
</dbReference>
<dbReference type="GO" id="GO:0141009">
    <property type="term" value="P:transposable element silencing by piRNA-mediated mRNA destabilization"/>
    <property type="evidence" value="ECO:0007669"/>
    <property type="project" value="UniProtKB-ARBA"/>
</dbReference>
<dbReference type="Pfam" id="PF02171">
    <property type="entry name" value="Piwi"/>
    <property type="match status" value="1"/>
</dbReference>
<dbReference type="EMBL" id="OU895878">
    <property type="protein sequence ID" value="CAG9802484.1"/>
    <property type="molecule type" value="Genomic_DNA"/>
</dbReference>
<evidence type="ECO:0000313" key="14">
    <source>
        <dbReference type="Proteomes" id="UP001153620"/>
    </source>
</evidence>
<gene>
    <name evidence="13" type="ORF">CHIRRI_LOCUS5391</name>
</gene>
<dbReference type="FunFam" id="2.170.260.10:FF:000003">
    <property type="entry name" value="Piwi-like RNA-mediated gene silencing 2"/>
    <property type="match status" value="1"/>
</dbReference>
<dbReference type="GO" id="GO:0003723">
    <property type="term" value="F:RNA binding"/>
    <property type="evidence" value="ECO:0007669"/>
    <property type="project" value="UniProtKB-KW"/>
</dbReference>
<evidence type="ECO:0000256" key="8">
    <source>
        <dbReference type="ARBA" id="ARBA00023158"/>
    </source>
</evidence>
<evidence type="ECO:0000259" key="12">
    <source>
        <dbReference type="PROSITE" id="PS50822"/>
    </source>
</evidence>
<keyword evidence="8" id="KW-0943">RNA-mediated gene silencing</keyword>
<reference evidence="13" key="1">
    <citation type="submission" date="2022-01" db="EMBL/GenBank/DDBJ databases">
        <authorList>
            <person name="King R."/>
        </authorList>
    </citation>
    <scope>NUCLEOTIDE SEQUENCE</scope>
</reference>
<keyword evidence="3" id="KW-0217">Developmental protein</keyword>